<feature type="region of interest" description="Disordered" evidence="1">
    <location>
        <begin position="383"/>
        <end position="420"/>
    </location>
</feature>
<name>A0A1Q9D012_SYMMI</name>
<evidence type="ECO:0000256" key="1">
    <source>
        <dbReference type="SAM" id="MobiDB-lite"/>
    </source>
</evidence>
<feature type="compositionally biased region" description="Polar residues" evidence="1">
    <location>
        <begin position="383"/>
        <end position="392"/>
    </location>
</feature>
<dbReference type="Proteomes" id="UP000186817">
    <property type="component" value="Unassembled WGS sequence"/>
</dbReference>
<comment type="caution">
    <text evidence="2">The sequence shown here is derived from an EMBL/GenBank/DDBJ whole genome shotgun (WGS) entry which is preliminary data.</text>
</comment>
<keyword evidence="3" id="KW-1185">Reference proteome</keyword>
<organism evidence="2 3">
    <name type="scientific">Symbiodinium microadriaticum</name>
    <name type="common">Dinoflagellate</name>
    <name type="synonym">Zooxanthella microadriatica</name>
    <dbReference type="NCBI Taxonomy" id="2951"/>
    <lineage>
        <taxon>Eukaryota</taxon>
        <taxon>Sar</taxon>
        <taxon>Alveolata</taxon>
        <taxon>Dinophyceae</taxon>
        <taxon>Suessiales</taxon>
        <taxon>Symbiodiniaceae</taxon>
        <taxon>Symbiodinium</taxon>
    </lineage>
</organism>
<feature type="compositionally biased region" description="Low complexity" evidence="1">
    <location>
        <begin position="404"/>
        <end position="420"/>
    </location>
</feature>
<sequence>MMNHSLAGARRATWESTSTKQGVYMAHPDELKPPLSEHDFQITQWPVGQFHEHSCGITFANFASFEKHAAIRTSSCCAVILKGFVKERVLRLGFIDKAILSTTITLGDSVVGAEEVRAVTIVNMAQSEDEFFSIPEPDEVIEVTTTCRVAMFAEIRKSDAKTEDWAAFGAQQSFENYLSQVLQSTTSVEKVVQYRTFVKEDYLCRRIQVPIDDRNRVYSRSGLRSVQFRAVRKFDDPAEPGLEILKVQSEDSVADLANSLQAMPGNLGVFKSQSQVYYRSEDRHLAAARRKFFLNDDRFSEFNIHAKSAFHYRVLGFPAGTAMKEIVGTLTALDFVEVPQKVVNLKELCIVFITAPTRPIVKRFNTSIGVIQFEEVELRRNVQKGNTMSAPQPSIKGKGKGKSLRAPPSTSTLPSTPSSASGPSVFLTCSSAPTVSLANRVSQLEKQMELVHADVSGLQSQQEATNLQLKTLSDKQDKGADAVFLKDASSEGFEPRNDTCVFDIATSQSVNDANLAFG</sequence>
<accession>A0A1Q9D012</accession>
<protein>
    <submittedName>
        <fullName evidence="2">Uncharacterized protein</fullName>
    </submittedName>
</protein>
<gene>
    <name evidence="2" type="ORF">AK812_SmicGene30153</name>
</gene>
<proteinExistence type="predicted"/>
<dbReference type="EMBL" id="LSRX01000810">
    <property type="protein sequence ID" value="OLP88502.1"/>
    <property type="molecule type" value="Genomic_DNA"/>
</dbReference>
<evidence type="ECO:0000313" key="2">
    <source>
        <dbReference type="EMBL" id="OLP88502.1"/>
    </source>
</evidence>
<dbReference type="AlphaFoldDB" id="A0A1Q9D012"/>
<dbReference type="OrthoDB" id="415006at2759"/>
<reference evidence="2 3" key="1">
    <citation type="submission" date="2016-02" db="EMBL/GenBank/DDBJ databases">
        <title>Genome analysis of coral dinoflagellate symbionts highlights evolutionary adaptations to a symbiotic lifestyle.</title>
        <authorList>
            <person name="Aranda M."/>
            <person name="Li Y."/>
            <person name="Liew Y.J."/>
            <person name="Baumgarten S."/>
            <person name="Simakov O."/>
            <person name="Wilson M."/>
            <person name="Piel J."/>
            <person name="Ashoor H."/>
            <person name="Bougouffa S."/>
            <person name="Bajic V.B."/>
            <person name="Ryu T."/>
            <person name="Ravasi T."/>
            <person name="Bayer T."/>
            <person name="Micklem G."/>
            <person name="Kim H."/>
            <person name="Bhak J."/>
            <person name="Lajeunesse T.C."/>
            <person name="Voolstra C.R."/>
        </authorList>
    </citation>
    <scope>NUCLEOTIDE SEQUENCE [LARGE SCALE GENOMIC DNA]</scope>
    <source>
        <strain evidence="2 3">CCMP2467</strain>
    </source>
</reference>
<evidence type="ECO:0000313" key="3">
    <source>
        <dbReference type="Proteomes" id="UP000186817"/>
    </source>
</evidence>